<dbReference type="RefSeq" id="WP_323262988.1">
    <property type="nucleotide sequence ID" value="NZ_JAYGIE010000100.1"/>
</dbReference>
<keyword evidence="3" id="KW-1185">Reference proteome</keyword>
<protein>
    <recommendedName>
        <fullName evidence="1">YopA central domain-containing protein</fullName>
    </recommendedName>
</protein>
<evidence type="ECO:0000313" key="2">
    <source>
        <dbReference type="EMBL" id="MEA5479838.1"/>
    </source>
</evidence>
<name>A0ABU5TPD6_9CYAN</name>
<evidence type="ECO:0000259" key="1">
    <source>
        <dbReference type="Pfam" id="PF26308"/>
    </source>
</evidence>
<proteinExistence type="predicted"/>
<evidence type="ECO:0000313" key="3">
    <source>
        <dbReference type="Proteomes" id="UP001301388"/>
    </source>
</evidence>
<dbReference type="Pfam" id="PF26308">
    <property type="entry name" value="YopA_M"/>
    <property type="match status" value="1"/>
</dbReference>
<organism evidence="2 3">
    <name type="scientific">Pseudanabaena galeata UHCC 0370</name>
    <dbReference type="NCBI Taxonomy" id="3110310"/>
    <lineage>
        <taxon>Bacteria</taxon>
        <taxon>Bacillati</taxon>
        <taxon>Cyanobacteriota</taxon>
        <taxon>Cyanophyceae</taxon>
        <taxon>Pseudanabaenales</taxon>
        <taxon>Pseudanabaenaceae</taxon>
        <taxon>Pseudanabaena</taxon>
    </lineage>
</organism>
<accession>A0ABU5TPD6</accession>
<gene>
    <name evidence="2" type="ORF">VB774_19610</name>
</gene>
<dbReference type="Proteomes" id="UP001301388">
    <property type="component" value="Unassembled WGS sequence"/>
</dbReference>
<feature type="domain" description="YopA central" evidence="1">
    <location>
        <begin position="116"/>
        <end position="244"/>
    </location>
</feature>
<dbReference type="InterPro" id="IPR058684">
    <property type="entry name" value="YopA_M"/>
</dbReference>
<comment type="caution">
    <text evidence="2">The sequence shown here is derived from an EMBL/GenBank/DDBJ whole genome shotgun (WGS) entry which is preliminary data.</text>
</comment>
<dbReference type="EMBL" id="JAYGIE010000100">
    <property type="protein sequence ID" value="MEA5479838.1"/>
    <property type="molecule type" value="Genomic_DNA"/>
</dbReference>
<sequence length="454" mass="52760">MSEIPKAIQPIYQCEKNQIISLYEGEMELVDDSQVISGVGKIEFTWFPEIKIKFSIQHNSTLIDYKKDKQVRFVVSEIDDKKIVAQARISKISFNFSPTGISLIDGYLLDSELGNGSELSYIVFHLTNFVEYKGEHVGDSSKLWAKLTLESNDWRVTIESISKEIINSLEDGGYAITHVGRLERVDSSNFTSQEAEEVLVGLNYFLSFVAGRWVSPALPVGFNSTGKRVWEKWLHYRTDNYRYVTSWFPKLEPTNISVAFAGFMKWWSDEDWQESFKLLIYWYVESNYSTDIEQSIPMTQFAFELLAWIVLVQDRKKFSNKKFKDLSAEAKMRELFLNELQIPIAMPPISETSPLFLDELKKIRNKDNSPSDSAECITAIRNRITHPRKQEGSTTILKYSHETRGEVRRLCIWYLELCLLRLFAYEGIYVNRLYKSERNYDKVPWAAKDEDADN</sequence>
<reference evidence="2 3" key="1">
    <citation type="submission" date="2023-12" db="EMBL/GenBank/DDBJ databases">
        <title>Baltic Sea Cyanobacteria.</title>
        <authorList>
            <person name="Delbaje E."/>
            <person name="Fewer D.P."/>
            <person name="Shishido T.K."/>
        </authorList>
    </citation>
    <scope>NUCLEOTIDE SEQUENCE [LARGE SCALE GENOMIC DNA]</scope>
    <source>
        <strain evidence="2 3">UHCC 0370</strain>
    </source>
</reference>